<gene>
    <name evidence="2" type="ORF">PCASD_24115</name>
</gene>
<evidence type="ECO:0000256" key="1">
    <source>
        <dbReference type="SAM" id="MobiDB-lite"/>
    </source>
</evidence>
<feature type="compositionally biased region" description="Low complexity" evidence="1">
    <location>
        <begin position="25"/>
        <end position="51"/>
    </location>
</feature>
<organism evidence="2 3">
    <name type="scientific">Puccinia coronata f. sp. avenae</name>
    <dbReference type="NCBI Taxonomy" id="200324"/>
    <lineage>
        <taxon>Eukaryota</taxon>
        <taxon>Fungi</taxon>
        <taxon>Dikarya</taxon>
        <taxon>Basidiomycota</taxon>
        <taxon>Pucciniomycotina</taxon>
        <taxon>Pucciniomycetes</taxon>
        <taxon>Pucciniales</taxon>
        <taxon>Pucciniaceae</taxon>
        <taxon>Puccinia</taxon>
    </lineage>
</organism>
<sequence>MSTCQNPQSPNTPFVNNPESLIRGANAAKQQAAAAASRAALKASAPSTPATMPEPPPKDQKWTPSCDTDVQSAHPNTEADFLRMMLESQHNGILLAQQERAATAEHMTHTEEASAARIARLEDAILLLLA</sequence>
<feature type="compositionally biased region" description="Polar residues" evidence="1">
    <location>
        <begin position="62"/>
        <end position="73"/>
    </location>
</feature>
<evidence type="ECO:0000313" key="3">
    <source>
        <dbReference type="Proteomes" id="UP000235392"/>
    </source>
</evidence>
<reference evidence="2 3" key="1">
    <citation type="submission" date="2017-11" db="EMBL/GenBank/DDBJ databases">
        <title>De novo assembly and phasing of dikaryotic genomes from two isolates of Puccinia coronata f. sp. avenae, the causal agent of oat crown rust.</title>
        <authorList>
            <person name="Miller M.E."/>
            <person name="Zhang Y."/>
            <person name="Omidvar V."/>
            <person name="Sperschneider J."/>
            <person name="Schwessinger B."/>
            <person name="Raley C."/>
            <person name="Palmer J.M."/>
            <person name="Garnica D."/>
            <person name="Upadhyaya N."/>
            <person name="Rathjen J."/>
            <person name="Taylor J.M."/>
            <person name="Park R.F."/>
            <person name="Dodds P.N."/>
            <person name="Hirsch C.D."/>
            <person name="Kianian S.F."/>
            <person name="Figueroa M."/>
        </authorList>
    </citation>
    <scope>NUCLEOTIDE SEQUENCE [LARGE SCALE GENOMIC DNA]</scope>
    <source>
        <strain evidence="2">12SD80</strain>
    </source>
</reference>
<proteinExistence type="predicted"/>
<comment type="caution">
    <text evidence="2">The sequence shown here is derived from an EMBL/GenBank/DDBJ whole genome shotgun (WGS) entry which is preliminary data.</text>
</comment>
<feature type="region of interest" description="Disordered" evidence="1">
    <location>
        <begin position="25"/>
        <end position="73"/>
    </location>
</feature>
<dbReference type="AlphaFoldDB" id="A0A2N5TNV8"/>
<evidence type="ECO:0000313" key="2">
    <source>
        <dbReference type="EMBL" id="PLW27183.1"/>
    </source>
</evidence>
<name>A0A2N5TNV8_9BASI</name>
<protein>
    <submittedName>
        <fullName evidence="2">Uncharacterized protein</fullName>
    </submittedName>
</protein>
<accession>A0A2N5TNV8</accession>
<dbReference type="Proteomes" id="UP000235392">
    <property type="component" value="Unassembled WGS sequence"/>
</dbReference>
<dbReference type="EMBL" id="PGCI01000421">
    <property type="protein sequence ID" value="PLW27183.1"/>
    <property type="molecule type" value="Genomic_DNA"/>
</dbReference>